<accession>A0A917Q2U7</accession>
<sequence length="318" mass="35307">MANSMTRCFLSYGLGVIQDQDIRPQIQQAYDDAVQMTTTIQDIFTAEEIPIPVGFTNQDVNIKAKRLFQDTFFLDYINKMGKLGTAQYARYHSGSSRQDIRAFFSNCISQSSAMYDHSTETKLAKGLLIRSPYIAISNKVEHAGNKQYFSGVNPFSDTRSLNAVEISHLSLNMETNILGVMISTAFGQTAASQKVREYMLKGKDMAKKHIKTFGKLLAGSDIQAPMTWDSSIVDSTDAPFSDKLMMYHMSLLSASGIGNYGLAAAQSLRSDLAMTYPRLAADIAQFTKDGADIMVKNGWLEVPPQAADRNKLIKQKRK</sequence>
<dbReference type="Pfam" id="PF11553">
    <property type="entry name" value="DUF3231"/>
    <property type="match status" value="2"/>
</dbReference>
<gene>
    <name evidence="1" type="ORF">GCM10007063_33400</name>
</gene>
<proteinExistence type="predicted"/>
<dbReference type="InterPro" id="IPR021617">
    <property type="entry name" value="DUF3231"/>
</dbReference>
<evidence type="ECO:0000313" key="1">
    <source>
        <dbReference type="EMBL" id="GGK08331.1"/>
    </source>
</evidence>
<evidence type="ECO:0000313" key="2">
    <source>
        <dbReference type="Proteomes" id="UP000658382"/>
    </source>
</evidence>
<reference evidence="1" key="1">
    <citation type="journal article" date="2014" name="Int. J. Syst. Evol. Microbiol.">
        <title>Complete genome sequence of Corynebacterium casei LMG S-19264T (=DSM 44701T), isolated from a smear-ripened cheese.</title>
        <authorList>
            <consortium name="US DOE Joint Genome Institute (JGI-PGF)"/>
            <person name="Walter F."/>
            <person name="Albersmeier A."/>
            <person name="Kalinowski J."/>
            <person name="Ruckert C."/>
        </authorList>
    </citation>
    <scope>NUCLEOTIDE SEQUENCE</scope>
    <source>
        <strain evidence="1">JCM 12580</strain>
    </source>
</reference>
<dbReference type="InterPro" id="IPR012347">
    <property type="entry name" value="Ferritin-like"/>
</dbReference>
<evidence type="ECO:0008006" key="3">
    <source>
        <dbReference type="Google" id="ProtNLM"/>
    </source>
</evidence>
<name>A0A917Q2U7_9BACI</name>
<organism evidence="1 2">
    <name type="scientific">Lentibacillus kapialis</name>
    <dbReference type="NCBI Taxonomy" id="340214"/>
    <lineage>
        <taxon>Bacteria</taxon>
        <taxon>Bacillati</taxon>
        <taxon>Bacillota</taxon>
        <taxon>Bacilli</taxon>
        <taxon>Bacillales</taxon>
        <taxon>Bacillaceae</taxon>
        <taxon>Lentibacillus</taxon>
    </lineage>
</organism>
<comment type="caution">
    <text evidence="1">The sequence shown here is derived from an EMBL/GenBank/DDBJ whole genome shotgun (WGS) entry which is preliminary data.</text>
</comment>
<reference evidence="1" key="2">
    <citation type="submission" date="2020-09" db="EMBL/GenBank/DDBJ databases">
        <authorList>
            <person name="Sun Q."/>
            <person name="Ohkuma M."/>
        </authorList>
    </citation>
    <scope>NUCLEOTIDE SEQUENCE</scope>
    <source>
        <strain evidence="1">JCM 12580</strain>
    </source>
</reference>
<dbReference type="EMBL" id="BMNQ01000083">
    <property type="protein sequence ID" value="GGK08331.1"/>
    <property type="molecule type" value="Genomic_DNA"/>
</dbReference>
<dbReference type="AlphaFoldDB" id="A0A917Q2U7"/>
<keyword evidence="2" id="KW-1185">Reference proteome</keyword>
<dbReference type="Gene3D" id="1.20.1260.10">
    <property type="match status" value="2"/>
</dbReference>
<dbReference type="Proteomes" id="UP000658382">
    <property type="component" value="Unassembled WGS sequence"/>
</dbReference>
<protein>
    <recommendedName>
        <fullName evidence="3">DUF3231 family protein</fullName>
    </recommendedName>
</protein>